<name>A0ABY6JW06_9ARAC</name>
<keyword evidence="2" id="KW-1185">Reference proteome</keyword>
<feature type="non-terminal residue" evidence="1">
    <location>
        <position position="1"/>
    </location>
</feature>
<sequence>MAKKKRLDTSPHIVLQFLAKHSITQLSHPPYSPDLAPNDLFLDPKLKMKLKGRNFNNKEYIYSEKLCIQIFVQFSEILNNSCHLLPKYSLDFMKSATQTQ</sequence>
<evidence type="ECO:0000313" key="2">
    <source>
        <dbReference type="Proteomes" id="UP001235939"/>
    </source>
</evidence>
<protein>
    <recommendedName>
        <fullName evidence="3">Histone-lysine N-methyltransferase SETMAR</fullName>
    </recommendedName>
</protein>
<proteinExistence type="predicted"/>
<dbReference type="InterPro" id="IPR036397">
    <property type="entry name" value="RNaseH_sf"/>
</dbReference>
<evidence type="ECO:0000313" key="1">
    <source>
        <dbReference type="EMBL" id="UYV60792.1"/>
    </source>
</evidence>
<reference evidence="1 2" key="1">
    <citation type="submission" date="2022-01" db="EMBL/GenBank/DDBJ databases">
        <title>A chromosomal length assembly of Cordylochernes scorpioides.</title>
        <authorList>
            <person name="Zeh D."/>
            <person name="Zeh J."/>
        </authorList>
    </citation>
    <scope>NUCLEOTIDE SEQUENCE [LARGE SCALE GENOMIC DNA]</scope>
    <source>
        <strain evidence="1">IN4F17</strain>
        <tissue evidence="1">Whole Body</tissue>
    </source>
</reference>
<evidence type="ECO:0008006" key="3">
    <source>
        <dbReference type="Google" id="ProtNLM"/>
    </source>
</evidence>
<dbReference type="EMBL" id="CP092863">
    <property type="protein sequence ID" value="UYV60792.1"/>
    <property type="molecule type" value="Genomic_DNA"/>
</dbReference>
<dbReference type="Gene3D" id="3.30.420.10">
    <property type="entry name" value="Ribonuclease H-like superfamily/Ribonuclease H"/>
    <property type="match status" value="1"/>
</dbReference>
<gene>
    <name evidence="1" type="ORF">LAZ67_1002348</name>
</gene>
<organism evidence="1 2">
    <name type="scientific">Cordylochernes scorpioides</name>
    <dbReference type="NCBI Taxonomy" id="51811"/>
    <lineage>
        <taxon>Eukaryota</taxon>
        <taxon>Metazoa</taxon>
        <taxon>Ecdysozoa</taxon>
        <taxon>Arthropoda</taxon>
        <taxon>Chelicerata</taxon>
        <taxon>Arachnida</taxon>
        <taxon>Pseudoscorpiones</taxon>
        <taxon>Cheliferoidea</taxon>
        <taxon>Chernetidae</taxon>
        <taxon>Cordylochernes</taxon>
    </lineage>
</organism>
<dbReference type="Proteomes" id="UP001235939">
    <property type="component" value="Chromosome 01"/>
</dbReference>
<accession>A0ABY6JW06</accession>